<sequence>MVLAYIFDGGEEMLLELLNGQCARCHGHRQRNRRMSGHSSTRHHPAHGLTVRRRLPARARLPAYIGPPARAPNFPDFPTPAVSLLRGPAKYSHIFKLNKCN</sequence>
<evidence type="ECO:0000313" key="1">
    <source>
        <dbReference type="EMBL" id="EYB88009.1"/>
    </source>
</evidence>
<name>A0A016SCJ3_9BILA</name>
<accession>A0A016SCJ3</accession>
<organism evidence="1 2">
    <name type="scientific">Ancylostoma ceylanicum</name>
    <dbReference type="NCBI Taxonomy" id="53326"/>
    <lineage>
        <taxon>Eukaryota</taxon>
        <taxon>Metazoa</taxon>
        <taxon>Ecdysozoa</taxon>
        <taxon>Nematoda</taxon>
        <taxon>Chromadorea</taxon>
        <taxon>Rhabditida</taxon>
        <taxon>Rhabditina</taxon>
        <taxon>Rhabditomorpha</taxon>
        <taxon>Strongyloidea</taxon>
        <taxon>Ancylostomatidae</taxon>
        <taxon>Ancylostomatinae</taxon>
        <taxon>Ancylostoma</taxon>
    </lineage>
</organism>
<dbReference type="Proteomes" id="UP000024635">
    <property type="component" value="Unassembled WGS sequence"/>
</dbReference>
<gene>
    <name evidence="1" type="primary">Acey_s0253.g252</name>
    <name evidence="1" type="ORF">Y032_0253g252</name>
</gene>
<keyword evidence="2" id="KW-1185">Reference proteome</keyword>
<protein>
    <submittedName>
        <fullName evidence="1">Uncharacterized protein</fullName>
    </submittedName>
</protein>
<reference evidence="2" key="1">
    <citation type="journal article" date="2015" name="Nat. Genet.">
        <title>The genome and transcriptome of the zoonotic hookworm Ancylostoma ceylanicum identify infection-specific gene families.</title>
        <authorList>
            <person name="Schwarz E.M."/>
            <person name="Hu Y."/>
            <person name="Antoshechkin I."/>
            <person name="Miller M.M."/>
            <person name="Sternberg P.W."/>
            <person name="Aroian R.V."/>
        </authorList>
    </citation>
    <scope>NUCLEOTIDE SEQUENCE</scope>
    <source>
        <strain evidence="2">HY135</strain>
    </source>
</reference>
<dbReference type="AlphaFoldDB" id="A0A016SCJ3"/>
<proteinExistence type="predicted"/>
<evidence type="ECO:0000313" key="2">
    <source>
        <dbReference type="Proteomes" id="UP000024635"/>
    </source>
</evidence>
<comment type="caution">
    <text evidence="1">The sequence shown here is derived from an EMBL/GenBank/DDBJ whole genome shotgun (WGS) entry which is preliminary data.</text>
</comment>
<dbReference type="EMBL" id="JARK01001589">
    <property type="protein sequence ID" value="EYB88009.1"/>
    <property type="molecule type" value="Genomic_DNA"/>
</dbReference>